<dbReference type="AlphaFoldDB" id="A0AAX2ZE72"/>
<evidence type="ECO:0000256" key="1">
    <source>
        <dbReference type="ARBA" id="ARBA00004651"/>
    </source>
</evidence>
<dbReference type="KEGG" id="tem:JW646_18935"/>
<keyword evidence="9" id="KW-0046">Antibiotic resistance</keyword>
<feature type="transmembrane region" description="Helical" evidence="10">
    <location>
        <begin position="273"/>
        <end position="297"/>
    </location>
</feature>
<proteinExistence type="inferred from homology"/>
<feature type="transmembrane region" description="Helical" evidence="10">
    <location>
        <begin position="139"/>
        <end position="156"/>
    </location>
</feature>
<evidence type="ECO:0000313" key="12">
    <source>
        <dbReference type="Proteomes" id="UP001198983"/>
    </source>
</evidence>
<dbReference type="Proteomes" id="UP001198983">
    <property type="component" value="Chromosome"/>
</dbReference>
<dbReference type="PANTHER" id="PTHR43823">
    <property type="entry name" value="SPORULATION PROTEIN YKVU"/>
    <property type="match status" value="1"/>
</dbReference>
<evidence type="ECO:0000256" key="9">
    <source>
        <dbReference type="ARBA" id="ARBA00023251"/>
    </source>
</evidence>
<evidence type="ECO:0000256" key="3">
    <source>
        <dbReference type="ARBA" id="ARBA00022106"/>
    </source>
</evidence>
<feature type="transmembrane region" description="Helical" evidence="10">
    <location>
        <begin position="168"/>
        <end position="191"/>
    </location>
</feature>
<keyword evidence="4" id="KW-0813">Transport</keyword>
<comment type="similarity">
    <text evidence="2">Belongs to the multi antimicrobial extrusion (MATE) (TC 2.A.66.1) family. MepA subfamily.</text>
</comment>
<name>A0AAX2ZE72_9FIRM</name>
<dbReference type="Pfam" id="PF01554">
    <property type="entry name" value="MatE"/>
    <property type="match status" value="2"/>
</dbReference>
<evidence type="ECO:0000313" key="11">
    <source>
        <dbReference type="EMBL" id="UEL47668.1"/>
    </source>
</evidence>
<reference evidence="11 12" key="1">
    <citation type="journal article" date="2023" name="Int. J. Syst. Evol. Microbiol.">
        <title>Terrisporobacter hibernicus sp. nov., isolated from bovine faeces in Northern Ireland.</title>
        <authorList>
            <person name="Mitchell M."/>
            <person name="Nguyen S.V."/>
            <person name="Connor M."/>
            <person name="Fairley D.J."/>
            <person name="Donoghue O."/>
            <person name="Marshall H."/>
            <person name="Koolman L."/>
            <person name="McMullan G."/>
            <person name="Schaffer K.E."/>
            <person name="McGrath J.W."/>
            <person name="Fanning S."/>
        </authorList>
    </citation>
    <scope>NUCLEOTIDE SEQUENCE [LARGE SCALE GENOMIC DNA]</scope>
    <source>
        <strain evidence="11 12">MCA3</strain>
    </source>
</reference>
<dbReference type="InterPro" id="IPR048279">
    <property type="entry name" value="MdtK-like"/>
</dbReference>
<evidence type="ECO:0000256" key="10">
    <source>
        <dbReference type="SAM" id="Phobius"/>
    </source>
</evidence>
<gene>
    <name evidence="11" type="ORF">JW646_18935</name>
</gene>
<feature type="transmembrane region" description="Helical" evidence="10">
    <location>
        <begin position="20"/>
        <end position="40"/>
    </location>
</feature>
<dbReference type="PIRSF" id="PIRSF006603">
    <property type="entry name" value="DinF"/>
    <property type="match status" value="1"/>
</dbReference>
<keyword evidence="8 10" id="KW-0472">Membrane</keyword>
<evidence type="ECO:0000256" key="2">
    <source>
        <dbReference type="ARBA" id="ARBA00008417"/>
    </source>
</evidence>
<dbReference type="CDD" id="cd13143">
    <property type="entry name" value="MATE_MepA_like"/>
    <property type="match status" value="1"/>
</dbReference>
<evidence type="ECO:0000256" key="5">
    <source>
        <dbReference type="ARBA" id="ARBA00022475"/>
    </source>
</evidence>
<feature type="transmembrane region" description="Helical" evidence="10">
    <location>
        <begin position="318"/>
        <end position="340"/>
    </location>
</feature>
<evidence type="ECO:0000256" key="6">
    <source>
        <dbReference type="ARBA" id="ARBA00022692"/>
    </source>
</evidence>
<keyword evidence="12" id="KW-1185">Reference proteome</keyword>
<feature type="transmembrane region" description="Helical" evidence="10">
    <location>
        <begin position="360"/>
        <end position="384"/>
    </location>
</feature>
<keyword evidence="7 10" id="KW-1133">Transmembrane helix</keyword>
<dbReference type="RefSeq" id="WP_074916742.1">
    <property type="nucleotide sequence ID" value="NZ_CP081135.1"/>
</dbReference>
<sequence length="451" mass="49255">MDSKDIQFEKMTKTPIPKLVSSLAVPTIISMLITSLYNMADTYFVSQLGTSASAATGIVFSLMAIIQAVAFAIGIGSGSTISRKLGQQNNEYADVLGSSGFITSLIFGFALLIFGNIFIEPLMILLGSTETILPYAVSYAKYILFAAPFMTASFALNNMLRAEGKANFAMVGIGIGGIINIVLDPIFIFYFNLGISGAAIATATSQFLGFIILFSYYLKGKTIVKFSIKKVSKEINTYLVIFKNGMPSFFRQGLASIATVALNFNAANYGDSAVAAMSIVGRVFMLIFCVVVGYGQGYQPVVGYNYGSKNFTRVKESFLFTLKIGTTIMTVLAFIGYILSPQIMSWFISDSSVIEIGTRALRYQCLVMPLMTLGVISNMTFQAVGKSLHATFLTSCRQGIFFLPLIIILPKIFYLKGVEITQPISDILTFIISIPFIYKFFKNLNINTDVQ</sequence>
<comment type="subcellular location">
    <subcellularLocation>
        <location evidence="1">Cell membrane</location>
        <topology evidence="1">Multi-pass membrane protein</topology>
    </subcellularLocation>
</comment>
<feature type="transmembrane region" description="Helical" evidence="10">
    <location>
        <begin position="95"/>
        <end position="119"/>
    </location>
</feature>
<evidence type="ECO:0000256" key="8">
    <source>
        <dbReference type="ARBA" id="ARBA00023136"/>
    </source>
</evidence>
<dbReference type="GO" id="GO:0015297">
    <property type="term" value="F:antiporter activity"/>
    <property type="evidence" value="ECO:0007669"/>
    <property type="project" value="InterPro"/>
</dbReference>
<feature type="transmembrane region" description="Helical" evidence="10">
    <location>
        <begin position="396"/>
        <end position="414"/>
    </location>
</feature>
<accession>A0AAX2ZE72</accession>
<feature type="transmembrane region" description="Helical" evidence="10">
    <location>
        <begin position="52"/>
        <end position="75"/>
    </location>
</feature>
<dbReference type="EMBL" id="CP081135">
    <property type="protein sequence ID" value="UEL47668.1"/>
    <property type="molecule type" value="Genomic_DNA"/>
</dbReference>
<dbReference type="PANTHER" id="PTHR43823:SF3">
    <property type="entry name" value="MULTIDRUG EXPORT PROTEIN MEPA"/>
    <property type="match status" value="1"/>
</dbReference>
<keyword evidence="5" id="KW-1003">Cell membrane</keyword>
<dbReference type="GO" id="GO:0046677">
    <property type="term" value="P:response to antibiotic"/>
    <property type="evidence" value="ECO:0007669"/>
    <property type="project" value="UniProtKB-KW"/>
</dbReference>
<dbReference type="InterPro" id="IPR002528">
    <property type="entry name" value="MATE_fam"/>
</dbReference>
<dbReference type="GO" id="GO:0042910">
    <property type="term" value="F:xenobiotic transmembrane transporter activity"/>
    <property type="evidence" value="ECO:0007669"/>
    <property type="project" value="InterPro"/>
</dbReference>
<feature type="transmembrane region" description="Helical" evidence="10">
    <location>
        <begin position="197"/>
        <end position="218"/>
    </location>
</feature>
<protein>
    <recommendedName>
        <fullName evidence="3">Multidrug export protein MepA</fullName>
    </recommendedName>
</protein>
<organism evidence="11 12">
    <name type="scientific">Terrisporobacter hibernicus</name>
    <dbReference type="NCBI Taxonomy" id="2813371"/>
    <lineage>
        <taxon>Bacteria</taxon>
        <taxon>Bacillati</taxon>
        <taxon>Bacillota</taxon>
        <taxon>Clostridia</taxon>
        <taxon>Peptostreptococcales</taxon>
        <taxon>Peptostreptococcaceae</taxon>
        <taxon>Terrisporobacter</taxon>
    </lineage>
</organism>
<dbReference type="NCBIfam" id="TIGR00797">
    <property type="entry name" value="matE"/>
    <property type="match status" value="1"/>
</dbReference>
<dbReference type="InterPro" id="IPR045070">
    <property type="entry name" value="MATE_MepA-like"/>
</dbReference>
<evidence type="ECO:0000256" key="4">
    <source>
        <dbReference type="ARBA" id="ARBA00022448"/>
    </source>
</evidence>
<dbReference type="GO" id="GO:0005886">
    <property type="term" value="C:plasma membrane"/>
    <property type="evidence" value="ECO:0007669"/>
    <property type="project" value="UniProtKB-SubCell"/>
</dbReference>
<keyword evidence="6 10" id="KW-0812">Transmembrane</keyword>
<dbReference type="InterPro" id="IPR051327">
    <property type="entry name" value="MATE_MepA_subfamily"/>
</dbReference>
<evidence type="ECO:0000256" key="7">
    <source>
        <dbReference type="ARBA" id="ARBA00022989"/>
    </source>
</evidence>